<dbReference type="AlphaFoldDB" id="A0A1X7V4Z1"/>
<reference evidence="2" key="1">
    <citation type="submission" date="2017-05" db="UniProtKB">
        <authorList>
            <consortium name="EnsemblMetazoa"/>
        </authorList>
    </citation>
    <scope>IDENTIFICATION</scope>
</reference>
<dbReference type="InterPro" id="IPR027417">
    <property type="entry name" value="P-loop_NTPase"/>
</dbReference>
<evidence type="ECO:0000259" key="1">
    <source>
        <dbReference type="Pfam" id="PF00270"/>
    </source>
</evidence>
<dbReference type="InterPro" id="IPR011545">
    <property type="entry name" value="DEAD/DEAH_box_helicase_dom"/>
</dbReference>
<dbReference type="GO" id="GO:0005524">
    <property type="term" value="F:ATP binding"/>
    <property type="evidence" value="ECO:0007669"/>
    <property type="project" value="InterPro"/>
</dbReference>
<dbReference type="InParanoid" id="A0A1X7V4Z1"/>
<feature type="domain" description="DEAD/DEAH-box helicase" evidence="1">
    <location>
        <begin position="28"/>
        <end position="83"/>
    </location>
</feature>
<dbReference type="OrthoDB" id="5409596at2759"/>
<evidence type="ECO:0000313" key="2">
    <source>
        <dbReference type="EnsemblMetazoa" id="Aqu2.1.35340_001"/>
    </source>
</evidence>
<proteinExistence type="predicted"/>
<dbReference type="Pfam" id="PF00270">
    <property type="entry name" value="DEAD"/>
    <property type="match status" value="1"/>
</dbReference>
<accession>A0A1X7V4Z1</accession>
<name>A0A1X7V4Z1_AMPQE</name>
<sequence>MAAEEVMSAISEVACSVNLVMKEKPLGALATFISGQDDFVSLPTGYGKSLMFPLLPPVFDIIKGKKESIVVYVSPLTSLMMDQ</sequence>
<protein>
    <recommendedName>
        <fullName evidence="1">DEAD/DEAH-box helicase domain-containing protein</fullName>
    </recommendedName>
</protein>
<dbReference type="SUPFAM" id="SSF52540">
    <property type="entry name" value="P-loop containing nucleoside triphosphate hydrolases"/>
    <property type="match status" value="1"/>
</dbReference>
<dbReference type="GO" id="GO:0003676">
    <property type="term" value="F:nucleic acid binding"/>
    <property type="evidence" value="ECO:0007669"/>
    <property type="project" value="InterPro"/>
</dbReference>
<organism evidence="2">
    <name type="scientific">Amphimedon queenslandica</name>
    <name type="common">Sponge</name>
    <dbReference type="NCBI Taxonomy" id="400682"/>
    <lineage>
        <taxon>Eukaryota</taxon>
        <taxon>Metazoa</taxon>
        <taxon>Porifera</taxon>
        <taxon>Demospongiae</taxon>
        <taxon>Heteroscleromorpha</taxon>
        <taxon>Haplosclerida</taxon>
        <taxon>Niphatidae</taxon>
        <taxon>Amphimedon</taxon>
    </lineage>
</organism>
<dbReference type="EnsemblMetazoa" id="Aqu2.1.35340_001">
    <property type="protein sequence ID" value="Aqu2.1.35340_001"/>
    <property type="gene ID" value="Aqu2.1.35340"/>
</dbReference>
<dbReference type="Gene3D" id="3.40.50.300">
    <property type="entry name" value="P-loop containing nucleotide triphosphate hydrolases"/>
    <property type="match status" value="1"/>
</dbReference>